<dbReference type="AlphaFoldDB" id="A0A2T9X5G1"/>
<dbReference type="Proteomes" id="UP000245638">
    <property type="component" value="Unassembled WGS sequence"/>
</dbReference>
<reference evidence="2 3" key="1">
    <citation type="journal article" date="2015" name="Appl. Environ. Microbiol.">
        <title>Nanoarchaeota, Their Sulfolobales Host, and Nanoarchaeota Virus Distribution across Yellowstone National Park Hot Springs.</title>
        <authorList>
            <person name="Munson-McGee J.H."/>
            <person name="Field E.K."/>
            <person name="Bateson M."/>
            <person name="Rooney C."/>
            <person name="Stepanauskas R."/>
            <person name="Young M.J."/>
        </authorList>
    </citation>
    <scope>NUCLEOTIDE SEQUENCE [LARGE SCALE GENOMIC DNA]</scope>
    <source>
        <strain evidence="2">SCGC AC-742_N10</strain>
    </source>
</reference>
<feature type="transmembrane region" description="Helical" evidence="1">
    <location>
        <begin position="141"/>
        <end position="169"/>
    </location>
</feature>
<name>A0A2T9X5G1_9CREN</name>
<dbReference type="EMBL" id="QEFD01000149">
    <property type="protein sequence ID" value="PVU75301.1"/>
    <property type="molecule type" value="Genomic_DNA"/>
</dbReference>
<evidence type="ECO:0000256" key="1">
    <source>
        <dbReference type="SAM" id="Phobius"/>
    </source>
</evidence>
<proteinExistence type="predicted"/>
<evidence type="ECO:0000313" key="2">
    <source>
        <dbReference type="EMBL" id="PVU75301.1"/>
    </source>
</evidence>
<sequence length="171" mass="18736">MRTLLKIGLIFIVLSFVVGGVGAFFTLRTITSFFVIPTKVTVITIPSDSNFTIHYVNNGSAICFYYTNTSCVKILGIPSSATKIENNINGKTWSRSFIFIPTEKEGNITIVNPNPFPVKVTYKLSYIPPSYANPFRPFLDLLLSSIITLIVAGSLLIVGLILIILGVVLKS</sequence>
<keyword evidence="1" id="KW-1133">Transmembrane helix</keyword>
<keyword evidence="1" id="KW-0472">Membrane</keyword>
<organism evidence="2 3">
    <name type="scientific">Acidianus hospitalis</name>
    <dbReference type="NCBI Taxonomy" id="563177"/>
    <lineage>
        <taxon>Archaea</taxon>
        <taxon>Thermoproteota</taxon>
        <taxon>Thermoprotei</taxon>
        <taxon>Sulfolobales</taxon>
        <taxon>Sulfolobaceae</taxon>
        <taxon>Acidianus</taxon>
    </lineage>
</organism>
<gene>
    <name evidence="2" type="ORF">DDW13_05130</name>
</gene>
<protein>
    <submittedName>
        <fullName evidence="2">Uncharacterized protein</fullName>
    </submittedName>
</protein>
<evidence type="ECO:0000313" key="3">
    <source>
        <dbReference type="Proteomes" id="UP000245638"/>
    </source>
</evidence>
<keyword evidence="1" id="KW-0812">Transmembrane</keyword>
<comment type="caution">
    <text evidence="2">The sequence shown here is derived from an EMBL/GenBank/DDBJ whole genome shotgun (WGS) entry which is preliminary data.</text>
</comment>
<accession>A0A2T9X5G1</accession>
<feature type="transmembrane region" description="Helical" evidence="1">
    <location>
        <begin position="7"/>
        <end position="27"/>
    </location>
</feature>